<evidence type="ECO:0000313" key="5">
    <source>
        <dbReference type="Proteomes" id="UP000177894"/>
    </source>
</evidence>
<reference evidence="4 6" key="2">
    <citation type="submission" date="2017-03" db="EMBL/GenBank/DDBJ databases">
        <title>Complete sequence of Clostridium formicaceticum DSM 92.</title>
        <authorList>
            <person name="Poehlein A."/>
            <person name="Karl M."/>
            <person name="Bengelsdorf F.R."/>
            <person name="Duerre P."/>
            <person name="Daniel R."/>
        </authorList>
    </citation>
    <scope>NUCLEOTIDE SEQUENCE [LARGE SCALE GENOMIC DNA]</scope>
    <source>
        <strain evidence="4 6">DSM 92</strain>
    </source>
</reference>
<feature type="transmembrane region" description="Helical" evidence="1">
    <location>
        <begin position="44"/>
        <end position="65"/>
    </location>
</feature>
<dbReference type="EMBL" id="CP020559">
    <property type="protein sequence ID" value="ARE87523.1"/>
    <property type="molecule type" value="Genomic_DNA"/>
</dbReference>
<dbReference type="InterPro" id="IPR008756">
    <property type="entry name" value="Peptidase_M56"/>
</dbReference>
<feature type="transmembrane region" description="Helical" evidence="1">
    <location>
        <begin position="12"/>
        <end position="32"/>
    </location>
</feature>
<dbReference type="PANTHER" id="PTHR34978:SF3">
    <property type="entry name" value="SLR0241 PROTEIN"/>
    <property type="match status" value="1"/>
</dbReference>
<keyword evidence="1" id="KW-0812">Transmembrane</keyword>
<accession>A0AAC9WG48</accession>
<gene>
    <name evidence="4" type="primary">mecR1</name>
    <name evidence="3" type="ORF">BJL90_14900</name>
    <name evidence="4" type="ORF">CLFO_19230</name>
</gene>
<feature type="domain" description="Peptidase M56" evidence="2">
    <location>
        <begin position="11"/>
        <end position="288"/>
    </location>
</feature>
<keyword evidence="1" id="KW-1133">Transmembrane helix</keyword>
<sequence>MAFFLQELFLSVMNMSITASYVILFVMVGRLFLKKTPKIFSYTLWAVVLFRLVSPFSFSSAFSFLKAGTLSSGKMEYIPFDIGMMGQPQIDTGISGANAVINHSLPAATPYASTNPMQMILFILSIIWILGVLILMTYSFISYLMLKRKVCMAVLLQDNIFECESISTPFVLGIVNPKIYLPKGLSEIEKSYILKHEQIHIRRFDYLIKPCAFLALCVHWFNPFVWLSFVLMSHDMEMSCDERVIKELGTDIKKDYSTSILSLAVNRKMVNGSPLAFGETGAKGRIKNVLNYKRPAFWVSIVTVIAVAAIGIGLVSNPNASIHYKKEKIHMAEIWAEGLKTRDGKLRYEIMSEDMKEKFIVEQKAGSEEWYYNIGYSSPWVVNYEIEVEGDTANIIYYMTDSDGEIYEKTEIITFGKENNQFVIINAREKFAHYEVVRYFAATARGAMETYTEALLESDYPVLLSLVHTENFDPIGQDIWDTVKIDSVKVINEDVRENKACYGLELDIKDGGSSAFEAGVFPRWLWLVKGEGESGWYVEGLMTSGEPDASWWGFQSEQIDEIDMKDLTEKLIITSDRYNNTKYPLIAELSQEGIYLYGINSTGSGVVLKYGENIQVFDWIYTTTRFILPVLEKYDVDDDGKDEIMCVLNVGSGTGLSVYELHILKFDKTAGYIDYAFSDYIEQIKTMFSFTYNENENSILLKTKNDSYTYVLPKEYQELTFKDITYGDIVYFYISDGLEINILPAMVAEEVASPLFLEDIILKGDIRFKDGEFQITSLQIVAN</sequence>
<keyword evidence="5" id="KW-1185">Reference proteome</keyword>
<evidence type="ECO:0000313" key="6">
    <source>
        <dbReference type="Proteomes" id="UP000192478"/>
    </source>
</evidence>
<name>A0AAC9WG48_9CLOT</name>
<dbReference type="Proteomes" id="UP000192478">
    <property type="component" value="Chromosome"/>
</dbReference>
<evidence type="ECO:0000313" key="3">
    <source>
        <dbReference type="EMBL" id="AOY77026.1"/>
    </source>
</evidence>
<organism evidence="4 6">
    <name type="scientific">Clostridium formicaceticum</name>
    <dbReference type="NCBI Taxonomy" id="1497"/>
    <lineage>
        <taxon>Bacteria</taxon>
        <taxon>Bacillati</taxon>
        <taxon>Bacillota</taxon>
        <taxon>Clostridia</taxon>
        <taxon>Eubacteriales</taxon>
        <taxon>Clostridiaceae</taxon>
        <taxon>Clostridium</taxon>
    </lineage>
</organism>
<feature type="transmembrane region" description="Helical" evidence="1">
    <location>
        <begin position="119"/>
        <end position="146"/>
    </location>
</feature>
<dbReference type="RefSeq" id="WP_070969673.1">
    <property type="nucleotide sequence ID" value="NZ_CP017603.1"/>
</dbReference>
<dbReference type="EMBL" id="CP017603">
    <property type="protein sequence ID" value="AOY77026.1"/>
    <property type="molecule type" value="Genomic_DNA"/>
</dbReference>
<feature type="transmembrane region" description="Helical" evidence="1">
    <location>
        <begin position="296"/>
        <end position="316"/>
    </location>
</feature>
<reference evidence="3 5" key="1">
    <citation type="submission" date="2016-10" db="EMBL/GenBank/DDBJ databases">
        <title>Complete Genome Sequence of Acetogen Clostridium formicoaceticum ATCC 27076.</title>
        <authorList>
            <person name="Bao T."/>
            <person name="Cheng C."/>
            <person name="Zhao J."/>
            <person name="Yang S.-T."/>
            <person name="Wang J."/>
            <person name="Wang M."/>
        </authorList>
    </citation>
    <scope>NUCLEOTIDE SEQUENCE [LARGE SCALE GENOMIC DNA]</scope>
    <source>
        <strain evidence="3 5">ATCC 27076</strain>
    </source>
</reference>
<dbReference type="CDD" id="cd07341">
    <property type="entry name" value="M56_BlaR1_MecR1_like"/>
    <property type="match status" value="1"/>
</dbReference>
<keyword evidence="1" id="KW-0472">Membrane</keyword>
<dbReference type="Proteomes" id="UP000177894">
    <property type="component" value="Chromosome"/>
</dbReference>
<evidence type="ECO:0000313" key="4">
    <source>
        <dbReference type="EMBL" id="ARE87523.1"/>
    </source>
</evidence>
<evidence type="ECO:0000256" key="1">
    <source>
        <dbReference type="SAM" id="Phobius"/>
    </source>
</evidence>
<dbReference type="KEGG" id="cfm:BJL90_14900"/>
<protein>
    <submittedName>
        <fullName evidence="4">Methicillin resistance mecR1 protein</fullName>
    </submittedName>
</protein>
<dbReference type="PANTHER" id="PTHR34978">
    <property type="entry name" value="POSSIBLE SENSOR-TRANSDUCER PROTEIN BLAR"/>
    <property type="match status" value="1"/>
</dbReference>
<evidence type="ECO:0000259" key="2">
    <source>
        <dbReference type="Pfam" id="PF05569"/>
    </source>
</evidence>
<dbReference type="InterPro" id="IPR052173">
    <property type="entry name" value="Beta-lactam_resp_regulator"/>
</dbReference>
<proteinExistence type="predicted"/>
<dbReference type="Pfam" id="PF05569">
    <property type="entry name" value="Peptidase_M56"/>
    <property type="match status" value="1"/>
</dbReference>
<dbReference type="AlphaFoldDB" id="A0AAC9WG48"/>